<protein>
    <submittedName>
        <fullName evidence="1">LytC-like protein</fullName>
    </submittedName>
</protein>
<organism evidence="1">
    <name type="scientific">Ackermannviridae sp</name>
    <dbReference type="NCBI Taxonomy" id="2831612"/>
    <lineage>
        <taxon>Viruses</taxon>
        <taxon>Duplodnaviria</taxon>
        <taxon>Heunggongvirae</taxon>
        <taxon>Uroviricota</taxon>
        <taxon>Caudoviricetes</taxon>
        <taxon>Pantevenvirales</taxon>
        <taxon>Ackermannviridae</taxon>
    </lineage>
</organism>
<reference evidence="1" key="1">
    <citation type="journal article" date="2021" name="Proc. Natl. Acad. Sci. U.S.A.">
        <title>A Catalog of Tens of Thousands of Viruses from Human Metagenomes Reveals Hidden Associations with Chronic Diseases.</title>
        <authorList>
            <person name="Tisza M.J."/>
            <person name="Buck C.B."/>
        </authorList>
    </citation>
    <scope>NUCLEOTIDE SEQUENCE</scope>
    <source>
        <strain evidence="1">CtsAp5</strain>
    </source>
</reference>
<proteinExistence type="predicted"/>
<dbReference type="EMBL" id="BK035353">
    <property type="protein sequence ID" value="DAG95201.1"/>
    <property type="molecule type" value="Genomic_DNA"/>
</dbReference>
<sequence>MKKLGIDASKYQGTIDWAKAKAGGVKFAMPIVNKYTAVYMWQHTG</sequence>
<dbReference type="Gene3D" id="3.20.20.80">
    <property type="entry name" value="Glycosidases"/>
    <property type="match status" value="1"/>
</dbReference>
<accession>A0A8S5VQA7</accession>
<name>A0A8S5VQA7_9CAUD</name>
<evidence type="ECO:0000313" key="1">
    <source>
        <dbReference type="EMBL" id="DAG95201.1"/>
    </source>
</evidence>